<reference evidence="2" key="1">
    <citation type="submission" date="2018-05" db="EMBL/GenBank/DDBJ databases">
        <title>Genome Sequencing of selected type strains of the family Eggerthellaceae.</title>
        <authorList>
            <person name="Danylec N."/>
            <person name="Stoll D.A."/>
            <person name="Doetsch A."/>
            <person name="Huch M."/>
        </authorList>
    </citation>
    <scope>NUCLEOTIDE SEQUENCE [LARGE SCALE GENOMIC DNA]</scope>
    <source>
        <strain evidence="2">DSM 17537</strain>
    </source>
</reference>
<organism evidence="1 2">
    <name type="scientific">Slackia faecicanis</name>
    <dbReference type="NCBI Taxonomy" id="255723"/>
    <lineage>
        <taxon>Bacteria</taxon>
        <taxon>Bacillati</taxon>
        <taxon>Actinomycetota</taxon>
        <taxon>Coriobacteriia</taxon>
        <taxon>Eggerthellales</taxon>
        <taxon>Eggerthellaceae</taxon>
        <taxon>Slackia</taxon>
    </lineage>
</organism>
<evidence type="ECO:0000313" key="1">
    <source>
        <dbReference type="EMBL" id="RNL20787.1"/>
    </source>
</evidence>
<sequence length="106" mass="11954">MKITVKRHNNSDRKKFGLDPFWIVVGEFDGELPPERIGWCDWDDHFVVELPEGWGIAENKYGEILVQGPSGALCDMAGTETTLTICEGRGVELKYRAGEDGKTRRI</sequence>
<name>A0A3N0AHY9_9ACTN</name>
<accession>A0A3N0AHY9</accession>
<protein>
    <submittedName>
        <fullName evidence="1">Uncharacterized protein</fullName>
    </submittedName>
</protein>
<dbReference type="AlphaFoldDB" id="A0A3N0AHY9"/>
<comment type="caution">
    <text evidence="1">The sequence shown here is derived from an EMBL/GenBank/DDBJ whole genome shotgun (WGS) entry which is preliminary data.</text>
</comment>
<keyword evidence="2" id="KW-1185">Reference proteome</keyword>
<gene>
    <name evidence="1" type="ORF">DMP07_04210</name>
</gene>
<evidence type="ECO:0000313" key="2">
    <source>
        <dbReference type="Proteomes" id="UP000267368"/>
    </source>
</evidence>
<dbReference type="Proteomes" id="UP000267368">
    <property type="component" value="Unassembled WGS sequence"/>
</dbReference>
<dbReference type="EMBL" id="QICB01000002">
    <property type="protein sequence ID" value="RNL20787.1"/>
    <property type="molecule type" value="Genomic_DNA"/>
</dbReference>
<dbReference type="RefSeq" id="WP_123197886.1">
    <property type="nucleotide sequence ID" value="NZ_QICB01000002.1"/>
</dbReference>
<dbReference type="OrthoDB" id="3236218at2"/>
<proteinExistence type="predicted"/>